<evidence type="ECO:0000313" key="1">
    <source>
        <dbReference type="EMBL" id="EEQ49280.1"/>
    </source>
</evidence>
<dbReference type="HOGENOM" id="CLU_1266164_0_0_9"/>
<gene>
    <name evidence="1" type="ORF">HMPREF0908_0348</name>
</gene>
<protein>
    <submittedName>
        <fullName evidence="1">Uncharacterized protein</fullName>
    </submittedName>
</protein>
<proteinExistence type="predicted"/>
<dbReference type="Proteomes" id="UP000005309">
    <property type="component" value="Unassembled WGS sequence"/>
</dbReference>
<organism evidence="1 2">
    <name type="scientific">Selenomonas flueggei ATCC 43531</name>
    <dbReference type="NCBI Taxonomy" id="638302"/>
    <lineage>
        <taxon>Bacteria</taxon>
        <taxon>Bacillati</taxon>
        <taxon>Bacillota</taxon>
        <taxon>Negativicutes</taxon>
        <taxon>Selenomonadales</taxon>
        <taxon>Selenomonadaceae</taxon>
        <taxon>Selenomonas</taxon>
    </lineage>
</organism>
<accession>C4V1F4</accession>
<evidence type="ECO:0000313" key="2">
    <source>
        <dbReference type="Proteomes" id="UP000005309"/>
    </source>
</evidence>
<reference evidence="1 2" key="1">
    <citation type="submission" date="2009-04" db="EMBL/GenBank/DDBJ databases">
        <authorList>
            <person name="Qin X."/>
            <person name="Bachman B."/>
            <person name="Battles P."/>
            <person name="Bell A."/>
            <person name="Bess C."/>
            <person name="Bickham C."/>
            <person name="Chaboub L."/>
            <person name="Chen D."/>
            <person name="Coyle M."/>
            <person name="Deiros D.R."/>
            <person name="Dinh H."/>
            <person name="Forbes L."/>
            <person name="Fowler G."/>
            <person name="Francisco L."/>
            <person name="Fu Q."/>
            <person name="Gubbala S."/>
            <person name="Hale W."/>
            <person name="Han Y."/>
            <person name="Hemphill L."/>
            <person name="Highlander S.K."/>
            <person name="Hirani K."/>
            <person name="Hogues M."/>
            <person name="Jackson L."/>
            <person name="Jakkamsetti A."/>
            <person name="Javaid M."/>
            <person name="Jiang H."/>
            <person name="Korchina V."/>
            <person name="Kovar C."/>
            <person name="Lara F."/>
            <person name="Lee S."/>
            <person name="Mata R."/>
            <person name="Mathew T."/>
            <person name="Moen C."/>
            <person name="Morales K."/>
            <person name="Munidasa M."/>
            <person name="Nazareth L."/>
            <person name="Ngo R."/>
            <person name="Nguyen L."/>
            <person name="Okwuonu G."/>
            <person name="Ongeri F."/>
            <person name="Patil S."/>
            <person name="Petrosino J."/>
            <person name="Pham C."/>
            <person name="Pham P."/>
            <person name="Pu L.-L."/>
            <person name="Puazo M."/>
            <person name="Raj R."/>
            <person name="Reid J."/>
            <person name="Rouhana J."/>
            <person name="Saada N."/>
            <person name="Shang Y."/>
            <person name="Simmons D."/>
            <person name="Thornton R."/>
            <person name="Warren J."/>
            <person name="Weissenberger G."/>
            <person name="Zhang J."/>
            <person name="Zhang L."/>
            <person name="Zhou C."/>
            <person name="Zhu D."/>
            <person name="Muzny D."/>
            <person name="Worley K."/>
            <person name="Gibbs R."/>
        </authorList>
    </citation>
    <scope>NUCLEOTIDE SEQUENCE [LARGE SCALE GENOMIC DNA]</scope>
    <source>
        <strain evidence="1 2">ATCC 43531</strain>
    </source>
</reference>
<comment type="caution">
    <text evidence="1">The sequence shown here is derived from an EMBL/GenBank/DDBJ whole genome shotgun (WGS) entry which is preliminary data.</text>
</comment>
<sequence length="218" mass="25264">MEISIMSNYEDCFSFCVENGQRLLELKIVCSQRPPAICVQVYQMGNNDYRIYWNVGLTSIDYFHKIVDYYSPRMGDALSKMNINKAVTMAEHDNGFIRYVKQFTPVNEKVLKEHDMSLIDAVINADWGSSFVDRIIGLDGHRYYLKIDGRVPREYEVSPIIPPNMSEIFPLIKFIVDDVVQIKEKDQIFYMPSGTVQSPITQEDLQSLDIPPWMNNDN</sequence>
<dbReference type="AlphaFoldDB" id="C4V1F4"/>
<name>C4V1F4_9FIRM</name>
<keyword evidence="2" id="KW-1185">Reference proteome</keyword>
<dbReference type="EMBL" id="ACLA01000005">
    <property type="protein sequence ID" value="EEQ49280.1"/>
    <property type="molecule type" value="Genomic_DNA"/>
</dbReference>